<gene>
    <name evidence="6" type="ORF">E8M12_04770</name>
</gene>
<dbReference type="Pfam" id="PF03466">
    <property type="entry name" value="LysR_substrate"/>
    <property type="match status" value="1"/>
</dbReference>
<dbReference type="PROSITE" id="PS50931">
    <property type="entry name" value="HTH_LYSR"/>
    <property type="match status" value="1"/>
</dbReference>
<evidence type="ECO:0000256" key="3">
    <source>
        <dbReference type="ARBA" id="ARBA00023125"/>
    </source>
</evidence>
<dbReference type="Proteomes" id="UP000307999">
    <property type="component" value="Unassembled WGS sequence"/>
</dbReference>
<comment type="caution">
    <text evidence="6">The sequence shown here is derived from an EMBL/GenBank/DDBJ whole genome shotgun (WGS) entry which is preliminary data.</text>
</comment>
<dbReference type="InterPro" id="IPR005119">
    <property type="entry name" value="LysR_subst-bd"/>
</dbReference>
<evidence type="ECO:0000256" key="1">
    <source>
        <dbReference type="ARBA" id="ARBA00009437"/>
    </source>
</evidence>
<evidence type="ECO:0000313" key="7">
    <source>
        <dbReference type="Proteomes" id="UP000307999"/>
    </source>
</evidence>
<dbReference type="Gene3D" id="3.40.190.290">
    <property type="match status" value="1"/>
</dbReference>
<protein>
    <submittedName>
        <fullName evidence="6">LysR family transcriptional regulator</fullName>
    </submittedName>
</protein>
<evidence type="ECO:0000313" key="6">
    <source>
        <dbReference type="EMBL" id="TKB46370.1"/>
    </source>
</evidence>
<name>A0A4U1B7E3_9GAMM</name>
<evidence type="ECO:0000256" key="2">
    <source>
        <dbReference type="ARBA" id="ARBA00023015"/>
    </source>
</evidence>
<proteinExistence type="inferred from homology"/>
<dbReference type="SUPFAM" id="SSF53850">
    <property type="entry name" value="Periplasmic binding protein-like II"/>
    <property type="match status" value="1"/>
</dbReference>
<evidence type="ECO:0000259" key="5">
    <source>
        <dbReference type="PROSITE" id="PS50931"/>
    </source>
</evidence>
<comment type="similarity">
    <text evidence="1">Belongs to the LysR transcriptional regulatory family.</text>
</comment>
<dbReference type="Pfam" id="PF00126">
    <property type="entry name" value="HTH_1"/>
    <property type="match status" value="1"/>
</dbReference>
<keyword evidence="4" id="KW-0804">Transcription</keyword>
<keyword evidence="7" id="KW-1185">Reference proteome</keyword>
<evidence type="ECO:0000256" key="4">
    <source>
        <dbReference type="ARBA" id="ARBA00023163"/>
    </source>
</evidence>
<sequence length="300" mass="33113">MQLSLEQLQAFKVTVETGSFSAAARKLGKAQSSISGLIMNLEIDAGFSLFDRSSRSPKLTPEGLSLLNDINAVLNSHHNLTSRIANLAEEVEPEIAVAIDSFAIPHAKLLPLVARFEQKFPHTSLLLYTSPHQHAYHLISEGKANLAIALSKDDYPQQFAFRGISHAHYCTVVSNQHPLATFAQVTPQDLASYRHLRITDTVTGFRRFDSELSTSVWYSNDASLLIEGVKHGFGWAELPVASIEKDLQSGVLIKLPTTHQTVTFPHCVDMIWHSQGAMGVALNWLIDEFTQLGKVLMGKN</sequence>
<organism evidence="6 7">
    <name type="scientific">Thalassotalea mangrovi</name>
    <dbReference type="NCBI Taxonomy" id="2572245"/>
    <lineage>
        <taxon>Bacteria</taxon>
        <taxon>Pseudomonadati</taxon>
        <taxon>Pseudomonadota</taxon>
        <taxon>Gammaproteobacteria</taxon>
        <taxon>Alteromonadales</taxon>
        <taxon>Colwelliaceae</taxon>
        <taxon>Thalassotalea</taxon>
    </lineage>
</organism>
<dbReference type="InterPro" id="IPR036390">
    <property type="entry name" value="WH_DNA-bd_sf"/>
</dbReference>
<reference evidence="6 7" key="1">
    <citation type="submission" date="2019-04" db="EMBL/GenBank/DDBJ databases">
        <title>Thalassotalea guangxiensis sp. nov., isolated from sediment of the coastal wetland.</title>
        <authorList>
            <person name="Zheng S."/>
            <person name="Zhang D."/>
        </authorList>
    </citation>
    <scope>NUCLEOTIDE SEQUENCE [LARGE SCALE GENOMIC DNA]</scope>
    <source>
        <strain evidence="6 7">ZS-4</strain>
    </source>
</reference>
<feature type="domain" description="HTH lysR-type" evidence="5">
    <location>
        <begin position="3"/>
        <end position="60"/>
    </location>
</feature>
<dbReference type="PANTHER" id="PTHR30126:SF91">
    <property type="entry name" value="LYSR FAMILY TRANSCRIPTIONAL REGULATOR"/>
    <property type="match status" value="1"/>
</dbReference>
<dbReference type="InterPro" id="IPR036388">
    <property type="entry name" value="WH-like_DNA-bd_sf"/>
</dbReference>
<dbReference type="GO" id="GO:0003700">
    <property type="term" value="F:DNA-binding transcription factor activity"/>
    <property type="evidence" value="ECO:0007669"/>
    <property type="project" value="InterPro"/>
</dbReference>
<dbReference type="Gene3D" id="1.10.10.10">
    <property type="entry name" value="Winged helix-like DNA-binding domain superfamily/Winged helix DNA-binding domain"/>
    <property type="match status" value="1"/>
</dbReference>
<dbReference type="EMBL" id="SWDB01000009">
    <property type="protein sequence ID" value="TKB46370.1"/>
    <property type="molecule type" value="Genomic_DNA"/>
</dbReference>
<dbReference type="GO" id="GO:0000976">
    <property type="term" value="F:transcription cis-regulatory region binding"/>
    <property type="evidence" value="ECO:0007669"/>
    <property type="project" value="TreeGrafter"/>
</dbReference>
<dbReference type="InterPro" id="IPR000847">
    <property type="entry name" value="LysR_HTH_N"/>
</dbReference>
<dbReference type="RefSeq" id="WP_136734946.1">
    <property type="nucleotide sequence ID" value="NZ_SWDB01000009.1"/>
</dbReference>
<keyword evidence="3" id="KW-0238">DNA-binding</keyword>
<keyword evidence="2" id="KW-0805">Transcription regulation</keyword>
<dbReference type="PANTHER" id="PTHR30126">
    <property type="entry name" value="HTH-TYPE TRANSCRIPTIONAL REGULATOR"/>
    <property type="match status" value="1"/>
</dbReference>
<accession>A0A4U1B7E3</accession>
<dbReference type="AlphaFoldDB" id="A0A4U1B7E3"/>
<dbReference type="OrthoDB" id="3252676at2"/>
<dbReference type="SUPFAM" id="SSF46785">
    <property type="entry name" value="Winged helix' DNA-binding domain"/>
    <property type="match status" value="1"/>
</dbReference>